<reference evidence="4" key="1">
    <citation type="submission" date="2010-05" db="EMBL/GenBank/DDBJ databases">
        <title>Complete sequence of Methylotenera sp. 301.</title>
        <authorList>
            <person name="Lucas S."/>
            <person name="Copeland A."/>
            <person name="Lapidus A."/>
            <person name="Cheng J.-F."/>
            <person name="Bruce D."/>
            <person name="Goodwin L."/>
            <person name="Pitluck S."/>
            <person name="Clum A."/>
            <person name="Land M."/>
            <person name="Hauser L."/>
            <person name="Kyrpides N."/>
            <person name="Ivanova N."/>
            <person name="Chistoservova L."/>
            <person name="Kalyuzhnaya M."/>
            <person name="Woyke T."/>
        </authorList>
    </citation>
    <scope>NUCLEOTIDE SEQUENCE [LARGE SCALE GENOMIC DNA]</scope>
    <source>
        <strain evidence="4">301</strain>
    </source>
</reference>
<dbReference type="OrthoDB" id="9812295at2"/>
<protein>
    <recommendedName>
        <fullName evidence="5">SnoaL-like domain-containing protein</fullName>
    </recommendedName>
</protein>
<evidence type="ECO:0000256" key="2">
    <source>
        <dbReference type="SAM" id="SignalP"/>
    </source>
</evidence>
<dbReference type="AlphaFoldDB" id="D7DL79"/>
<keyword evidence="1" id="KW-0812">Transmembrane</keyword>
<dbReference type="HOGENOM" id="CLU_112882_0_0_4"/>
<dbReference type="EMBL" id="CP002056">
    <property type="protein sequence ID" value="ADI30550.1"/>
    <property type="molecule type" value="Genomic_DNA"/>
</dbReference>
<accession>D7DL79</accession>
<feature type="transmembrane region" description="Helical" evidence="1">
    <location>
        <begin position="176"/>
        <end position="196"/>
    </location>
</feature>
<organism evidence="3 4">
    <name type="scientific">Methylotenera versatilis (strain 301)</name>
    <dbReference type="NCBI Taxonomy" id="666681"/>
    <lineage>
        <taxon>Bacteria</taxon>
        <taxon>Pseudomonadati</taxon>
        <taxon>Pseudomonadota</taxon>
        <taxon>Betaproteobacteria</taxon>
        <taxon>Nitrosomonadales</taxon>
        <taxon>Methylophilaceae</taxon>
        <taxon>Methylotenera</taxon>
    </lineage>
</organism>
<dbReference type="STRING" id="666681.M301_2182"/>
<evidence type="ECO:0000313" key="4">
    <source>
        <dbReference type="Proteomes" id="UP000000383"/>
    </source>
</evidence>
<name>D7DL79_METV0</name>
<gene>
    <name evidence="3" type="ordered locus">M301_2182</name>
</gene>
<reference evidence="3 4" key="2">
    <citation type="journal article" date="2011" name="J. Bacteriol.">
        <title>Genomes of three methylotrophs from a single niche uncover genetic and metabolic divergence of Methylophilaceae.</title>
        <authorList>
            <person name="Lapidus A."/>
            <person name="Clum A."/>
            <person name="Labutti K."/>
            <person name="Kaluzhnaya M.G."/>
            <person name="Lim S."/>
            <person name="Beck D.A."/>
            <person name="Glavina Del Rio T."/>
            <person name="Nolan M."/>
            <person name="Mavromatis K."/>
            <person name="Huntemann M."/>
            <person name="Lucas S."/>
            <person name="Lidstrom M.E."/>
            <person name="Ivanova N."/>
            <person name="Chistoserdova L."/>
        </authorList>
    </citation>
    <scope>NUCLEOTIDE SEQUENCE [LARGE SCALE GENOMIC DNA]</scope>
    <source>
        <strain evidence="3 4">301</strain>
    </source>
</reference>
<keyword evidence="4" id="KW-1185">Reference proteome</keyword>
<proteinExistence type="predicted"/>
<dbReference type="eggNOG" id="COG4319">
    <property type="taxonomic scope" value="Bacteria"/>
</dbReference>
<feature type="chain" id="PRO_5003094539" description="SnoaL-like domain-containing protein" evidence="2">
    <location>
        <begin position="20"/>
        <end position="201"/>
    </location>
</feature>
<dbReference type="KEGG" id="meh:M301_2182"/>
<dbReference type="Proteomes" id="UP000000383">
    <property type="component" value="Chromosome"/>
</dbReference>
<dbReference type="Gene3D" id="3.10.450.50">
    <property type="match status" value="1"/>
</dbReference>
<evidence type="ECO:0000313" key="3">
    <source>
        <dbReference type="EMBL" id="ADI30550.1"/>
    </source>
</evidence>
<evidence type="ECO:0008006" key="5">
    <source>
        <dbReference type="Google" id="ProtNLM"/>
    </source>
</evidence>
<sequence precursor="true">MLKKLLIIVCLLMNSTSFAATEEPNHAIHEELRGLLQGIEKAINTEKYGDLKQYFDDKLKITTINQNVISTPDGIDAYFKDWFGKGGYLKKLDIKLTPDALTDLYGDPANPSWGLVYGSGTENYQLVDGRNLAMKTRWTATVIKEADGKWRILALHIGTNFYDNPIFAAVKDSTKYYAVGGLVLGLLLGVLGMVFLRRKKS</sequence>
<feature type="signal peptide" evidence="2">
    <location>
        <begin position="1"/>
        <end position="19"/>
    </location>
</feature>
<dbReference type="RefSeq" id="WP_013148858.1">
    <property type="nucleotide sequence ID" value="NC_014207.1"/>
</dbReference>
<keyword evidence="1" id="KW-1133">Transmembrane helix</keyword>
<dbReference type="SUPFAM" id="SSF54427">
    <property type="entry name" value="NTF2-like"/>
    <property type="match status" value="1"/>
</dbReference>
<keyword evidence="2" id="KW-0732">Signal</keyword>
<keyword evidence="1" id="KW-0472">Membrane</keyword>
<evidence type="ECO:0000256" key="1">
    <source>
        <dbReference type="SAM" id="Phobius"/>
    </source>
</evidence>
<dbReference type="InterPro" id="IPR032710">
    <property type="entry name" value="NTF2-like_dom_sf"/>
</dbReference>